<keyword evidence="3" id="KW-1185">Reference proteome</keyword>
<organism evidence="2 3">
    <name type="scientific">Phanerochaete carnosa (strain HHB-10118-sp)</name>
    <name type="common">White-rot fungus</name>
    <name type="synonym">Peniophora carnosa</name>
    <dbReference type="NCBI Taxonomy" id="650164"/>
    <lineage>
        <taxon>Eukaryota</taxon>
        <taxon>Fungi</taxon>
        <taxon>Dikarya</taxon>
        <taxon>Basidiomycota</taxon>
        <taxon>Agaricomycotina</taxon>
        <taxon>Agaricomycetes</taxon>
        <taxon>Polyporales</taxon>
        <taxon>Phanerochaetaceae</taxon>
        <taxon>Phanerochaete</taxon>
    </lineage>
</organism>
<dbReference type="EMBL" id="JH930474">
    <property type="protein sequence ID" value="EKM53572.1"/>
    <property type="molecule type" value="Genomic_DNA"/>
</dbReference>
<evidence type="ECO:0000313" key="3">
    <source>
        <dbReference type="Proteomes" id="UP000008370"/>
    </source>
</evidence>
<dbReference type="OrthoDB" id="2804335at2759"/>
<dbReference type="InParanoid" id="K5WT17"/>
<protein>
    <submittedName>
        <fullName evidence="2">Uncharacterized protein</fullName>
    </submittedName>
</protein>
<evidence type="ECO:0000256" key="1">
    <source>
        <dbReference type="SAM" id="MobiDB-lite"/>
    </source>
</evidence>
<proteinExistence type="predicted"/>
<dbReference type="GeneID" id="18908024"/>
<dbReference type="HOGENOM" id="CLU_024266_0_0_1"/>
<dbReference type="KEGG" id="pco:PHACADRAFT_125379"/>
<feature type="compositionally biased region" description="Basic and acidic residues" evidence="1">
    <location>
        <begin position="503"/>
        <end position="515"/>
    </location>
</feature>
<sequence length="551" mass="61095">MPAVSGANLPPELLSHILIHAGAADVWSRSLDERRRLKRGLLAPSLVCKHWSEVVRSYLFRELAFRSPDDVRFLVNIIDSPQFRASSLSRVIHEIQVHQDGSETKPWLHHIHLLSSRLPRTNFLYVAAENTDDAGPWRGPFHSLPRTPPTSNLQLSELTLDGLRLPSKTALARIIDTFPTLEQCFCLRLTFLDSSPVTQSRRPRRRFSSSLTWCEVSRCKEVSFPDQAMLASDILAASARLNIDNDTWITALQAFVAFAPETFDKVTLNLGPNGVRIVLGMADESSKDAAGCIRVEVYVYRPSVSPGLASPPSRIKSITLRFCYDIEDVESLPLDGLHSIVDRPLVESLCVACFFEEGPEYKTFKKIVRSVLGRTQLTWALNLRKLQFNHAYLNLDSTTTSGDILSVPIAHTVNGIPITLDTSEQAEWLLSDPGDREDYLQELLTARKSTAVAGTSPGIESSVTGGTQDATQQTQHVAEIGGLGDGEELRDGTVGQNQGTAEDGGRGDVEDTGTKDWGTRAWGHVRWIAQPVKAFYRAIYRALAWVRTMVL</sequence>
<evidence type="ECO:0000313" key="2">
    <source>
        <dbReference type="EMBL" id="EKM53572.1"/>
    </source>
</evidence>
<dbReference type="Proteomes" id="UP000008370">
    <property type="component" value="Unassembled WGS sequence"/>
</dbReference>
<gene>
    <name evidence="2" type="ORF">PHACADRAFT_125379</name>
</gene>
<dbReference type="RefSeq" id="XP_007398258.1">
    <property type="nucleotide sequence ID" value="XM_007398196.1"/>
</dbReference>
<accession>K5WT17</accession>
<reference evidence="2 3" key="1">
    <citation type="journal article" date="2012" name="BMC Genomics">
        <title>Comparative genomics of the white-rot fungi, Phanerochaete carnosa and P. chrysosporium, to elucidate the genetic basis of the distinct wood types they colonize.</title>
        <authorList>
            <person name="Suzuki H."/>
            <person name="MacDonald J."/>
            <person name="Syed K."/>
            <person name="Salamov A."/>
            <person name="Hori C."/>
            <person name="Aerts A."/>
            <person name="Henrissat B."/>
            <person name="Wiebenga A."/>
            <person name="vanKuyk P.A."/>
            <person name="Barry K."/>
            <person name="Lindquist E."/>
            <person name="LaButti K."/>
            <person name="Lapidus A."/>
            <person name="Lucas S."/>
            <person name="Coutinho P."/>
            <person name="Gong Y."/>
            <person name="Samejima M."/>
            <person name="Mahadevan R."/>
            <person name="Abou-Zaid M."/>
            <person name="de Vries R.P."/>
            <person name="Igarashi K."/>
            <person name="Yadav J.S."/>
            <person name="Grigoriev I.V."/>
            <person name="Master E.R."/>
        </authorList>
    </citation>
    <scope>NUCLEOTIDE SEQUENCE [LARGE SCALE GENOMIC DNA]</scope>
    <source>
        <strain evidence="2 3">HHB-10118-sp</strain>
    </source>
</reference>
<dbReference type="AlphaFoldDB" id="K5WT17"/>
<name>K5WT17_PHACS</name>
<feature type="region of interest" description="Disordered" evidence="1">
    <location>
        <begin position="483"/>
        <end position="515"/>
    </location>
</feature>